<dbReference type="PROSITE" id="PS00031">
    <property type="entry name" value="NUCLEAR_REC_DBD_1"/>
    <property type="match status" value="1"/>
</dbReference>
<dbReference type="Pfam" id="PF00105">
    <property type="entry name" value="zf-C4"/>
    <property type="match status" value="1"/>
</dbReference>
<feature type="compositionally biased region" description="Polar residues" evidence="12">
    <location>
        <begin position="76"/>
        <end position="89"/>
    </location>
</feature>
<evidence type="ECO:0000256" key="10">
    <source>
        <dbReference type="ARBA" id="ARBA00023242"/>
    </source>
</evidence>
<evidence type="ECO:0000256" key="12">
    <source>
        <dbReference type="SAM" id="MobiDB-lite"/>
    </source>
</evidence>
<comment type="subcellular location">
    <subcellularLocation>
        <location evidence="1 11">Nucleus</location>
    </subcellularLocation>
</comment>
<proteinExistence type="inferred from homology"/>
<dbReference type="InterPro" id="IPR013088">
    <property type="entry name" value="Znf_NHR/GATA"/>
</dbReference>
<evidence type="ECO:0000256" key="6">
    <source>
        <dbReference type="ARBA" id="ARBA00023015"/>
    </source>
</evidence>
<dbReference type="FunFam" id="3.30.50.10:FF:000030">
    <property type="entry name" value="Nuclear Hormone Receptor family"/>
    <property type="match status" value="1"/>
</dbReference>
<evidence type="ECO:0000259" key="14">
    <source>
        <dbReference type="PROSITE" id="PS51843"/>
    </source>
</evidence>
<evidence type="ECO:0000256" key="3">
    <source>
        <dbReference type="ARBA" id="ARBA00022723"/>
    </source>
</evidence>
<dbReference type="SUPFAM" id="SSF48508">
    <property type="entry name" value="Nuclear receptor ligand-binding domain"/>
    <property type="match status" value="1"/>
</dbReference>
<dbReference type="PANTHER" id="PTHR24083">
    <property type="entry name" value="NUCLEAR HORMONE RECEPTOR"/>
    <property type="match status" value="1"/>
</dbReference>
<dbReference type="Gene3D" id="3.30.50.10">
    <property type="entry name" value="Erythroid Transcription Factor GATA-1, subunit A"/>
    <property type="match status" value="1"/>
</dbReference>
<dbReference type="GO" id="GO:0005634">
    <property type="term" value="C:nucleus"/>
    <property type="evidence" value="ECO:0007669"/>
    <property type="project" value="UniProtKB-SubCell"/>
</dbReference>
<keyword evidence="4 11" id="KW-0863">Zinc-finger</keyword>
<dbReference type="PRINTS" id="PR00047">
    <property type="entry name" value="STROIDFINGER"/>
</dbReference>
<evidence type="ECO:0000256" key="8">
    <source>
        <dbReference type="ARBA" id="ARBA00023163"/>
    </source>
</evidence>
<feature type="region of interest" description="Disordered" evidence="12">
    <location>
        <begin position="75"/>
        <end position="115"/>
    </location>
</feature>
<keyword evidence="9 11" id="KW-0675">Receptor</keyword>
<dbReference type="GO" id="GO:0008270">
    <property type="term" value="F:zinc ion binding"/>
    <property type="evidence" value="ECO:0007669"/>
    <property type="project" value="UniProtKB-KW"/>
</dbReference>
<dbReference type="SMART" id="SM00430">
    <property type="entry name" value="HOLI"/>
    <property type="match status" value="1"/>
</dbReference>
<dbReference type="AlphaFoldDB" id="A0AAF3FKY7"/>
<keyword evidence="5 11" id="KW-0862">Zinc</keyword>
<organism evidence="15 16">
    <name type="scientific">Mesorhabditis belari</name>
    <dbReference type="NCBI Taxonomy" id="2138241"/>
    <lineage>
        <taxon>Eukaryota</taxon>
        <taxon>Metazoa</taxon>
        <taxon>Ecdysozoa</taxon>
        <taxon>Nematoda</taxon>
        <taxon>Chromadorea</taxon>
        <taxon>Rhabditida</taxon>
        <taxon>Rhabditina</taxon>
        <taxon>Rhabditomorpha</taxon>
        <taxon>Rhabditoidea</taxon>
        <taxon>Rhabditidae</taxon>
        <taxon>Mesorhabditinae</taxon>
        <taxon>Mesorhabditis</taxon>
    </lineage>
</organism>
<protein>
    <submittedName>
        <fullName evidence="16">Uncharacterized protein</fullName>
    </submittedName>
</protein>
<dbReference type="Proteomes" id="UP000887575">
    <property type="component" value="Unassembled WGS sequence"/>
</dbReference>
<dbReference type="CDD" id="cd06960">
    <property type="entry name" value="NR_DBD_HNF4A"/>
    <property type="match status" value="1"/>
</dbReference>
<evidence type="ECO:0000313" key="16">
    <source>
        <dbReference type="WBParaSite" id="MBELARI_LOCUS7556"/>
    </source>
</evidence>
<dbReference type="SMART" id="SM00399">
    <property type="entry name" value="ZnF_C4"/>
    <property type="match status" value="1"/>
</dbReference>
<dbReference type="GO" id="GO:0003700">
    <property type="term" value="F:DNA-binding transcription factor activity"/>
    <property type="evidence" value="ECO:0007669"/>
    <property type="project" value="InterPro"/>
</dbReference>
<dbReference type="PROSITE" id="PS51030">
    <property type="entry name" value="NUCLEAR_REC_DBD_2"/>
    <property type="match status" value="1"/>
</dbReference>
<evidence type="ECO:0000313" key="15">
    <source>
        <dbReference type="Proteomes" id="UP000887575"/>
    </source>
</evidence>
<evidence type="ECO:0000259" key="13">
    <source>
        <dbReference type="PROSITE" id="PS51030"/>
    </source>
</evidence>
<reference evidence="16" key="1">
    <citation type="submission" date="2024-02" db="UniProtKB">
        <authorList>
            <consortium name="WormBaseParasite"/>
        </authorList>
    </citation>
    <scope>IDENTIFICATION</scope>
</reference>
<evidence type="ECO:0000256" key="5">
    <source>
        <dbReference type="ARBA" id="ARBA00022833"/>
    </source>
</evidence>
<dbReference type="GO" id="GO:0000978">
    <property type="term" value="F:RNA polymerase II cis-regulatory region sequence-specific DNA binding"/>
    <property type="evidence" value="ECO:0007669"/>
    <property type="project" value="InterPro"/>
</dbReference>
<comment type="similarity">
    <text evidence="2 11">Belongs to the nuclear hormone receptor family.</text>
</comment>
<accession>A0AAF3FKY7</accession>
<keyword evidence="7 11" id="KW-0238">DNA-binding</keyword>
<feature type="domain" description="NR LBD" evidence="14">
    <location>
        <begin position="314"/>
        <end position="549"/>
    </location>
</feature>
<keyword evidence="3 11" id="KW-0479">Metal-binding</keyword>
<keyword evidence="15" id="KW-1185">Reference proteome</keyword>
<evidence type="ECO:0000256" key="4">
    <source>
        <dbReference type="ARBA" id="ARBA00022771"/>
    </source>
</evidence>
<evidence type="ECO:0000256" key="7">
    <source>
        <dbReference type="ARBA" id="ARBA00023125"/>
    </source>
</evidence>
<dbReference type="SUPFAM" id="SSF57716">
    <property type="entry name" value="Glucocorticoid receptor-like (DNA-binding domain)"/>
    <property type="match status" value="1"/>
</dbReference>
<feature type="compositionally biased region" description="Polar residues" evidence="12">
    <location>
        <begin position="102"/>
        <end position="113"/>
    </location>
</feature>
<dbReference type="Gene3D" id="1.10.565.10">
    <property type="entry name" value="Retinoid X Receptor"/>
    <property type="match status" value="1"/>
</dbReference>
<sequence length="555" mass="63454">MADNRYFRASKIERNLMENEKFDEYSPSSSTSSPYTTWTQMEVPLQNVVYCDFTNEFLGASNGYFQGDFMQRFEGTPSNSMSPESQHNMSSSSTSTHLAIQAGSNGSNRSSPDQIDMKPEITLMAFNQLPKNVCPTICVVCGDTAAGYHYDVPSCNGCKTFFRRTVLDQRKFTCKKGGKCFEILPKEKRCSCRACRFARCVQVGMNPMAIQTDKDLKGNEMFKTIVNKRKISKEIVEEIEEPPANAQLLMELRLKENAFDRMVDSLMYLEIKVDKLRSSTYNPRPFEIGSLRDVLSKHSALSLAERLDPMPNWPLPPIPAHNPAEFCSPCQNPVRKAWMKSPNRKMWLFFDLLVTVEYAKTFDFYYQLDTQDQFTLVRYVSLMCMQATQSFYSYIINADTIVHPDGTKPQDMWKWRKLHEGHDKTHNECFAAREGLFEENVKQLKLNRICREEYVLLKAITLCNSAIGDLSEHGSKIIEQARVKYAEALFSLEMANYGPATGPLRFQSILASIEVLIRNAKKHRNVHLIAMLNKPHREGKPPRPAIALIDDIMDA</sequence>
<evidence type="ECO:0000256" key="1">
    <source>
        <dbReference type="ARBA" id="ARBA00004123"/>
    </source>
</evidence>
<keyword evidence="10 11" id="KW-0539">Nucleus</keyword>
<dbReference type="PROSITE" id="PS51843">
    <property type="entry name" value="NR_LBD"/>
    <property type="match status" value="1"/>
</dbReference>
<evidence type="ECO:0000256" key="2">
    <source>
        <dbReference type="ARBA" id="ARBA00005993"/>
    </source>
</evidence>
<dbReference type="InterPro" id="IPR035500">
    <property type="entry name" value="NHR-like_dom_sf"/>
</dbReference>
<keyword evidence="6 11" id="KW-0805">Transcription regulation</keyword>
<dbReference type="InterPro" id="IPR000536">
    <property type="entry name" value="Nucl_hrmn_rcpt_lig-bd"/>
</dbReference>
<dbReference type="InterPro" id="IPR049636">
    <property type="entry name" value="HNF4-like_DBD"/>
</dbReference>
<dbReference type="InterPro" id="IPR001628">
    <property type="entry name" value="Znf_hrmn_rcpt"/>
</dbReference>
<name>A0AAF3FKY7_9BILA</name>
<evidence type="ECO:0000256" key="11">
    <source>
        <dbReference type="RuleBase" id="RU004334"/>
    </source>
</evidence>
<keyword evidence="8 11" id="KW-0804">Transcription</keyword>
<dbReference type="InterPro" id="IPR050274">
    <property type="entry name" value="Nuclear_hormone_rcpt_NR2"/>
</dbReference>
<dbReference type="WBParaSite" id="MBELARI_LOCUS7556">
    <property type="protein sequence ID" value="MBELARI_LOCUS7556"/>
    <property type="gene ID" value="MBELARI_LOCUS7556"/>
</dbReference>
<evidence type="ECO:0000256" key="9">
    <source>
        <dbReference type="ARBA" id="ARBA00023170"/>
    </source>
</evidence>
<dbReference type="Pfam" id="PF00104">
    <property type="entry name" value="Hormone_recep"/>
    <property type="match status" value="1"/>
</dbReference>
<feature type="domain" description="Nuclear receptor" evidence="13">
    <location>
        <begin position="135"/>
        <end position="212"/>
    </location>
</feature>